<gene>
    <name evidence="2" type="ORF">R3P38DRAFT_2782551</name>
</gene>
<sequence>MATPVGPNGGLSDGADAKIAALKVGDLPKAEEGCPEPGKSQHGQTMAQGTIRLESKGAYVPRVPGGASSGGGTTAEVGWSAIASSIADCSKTFLKYFSAMSRMRSPSEESSKTLLKAAATHGGVRVANSHSDVLGSQTLRTKRTGVEERGVLSIHGRLNFISSAGRPVERALLLASRAANARRRPSRAVDAGTSNEVESTLGARKRLGIIQWRVKGVCDVMMRDAHQRGSRRARLGNGKQSIGDFTAGRHLDDSRVRCSRVGTRRGNPPQRDDVSGAPSARRRKLTRLARAGALRMWGRRKSGETMSRAFVDIVLLTEGKGGAAGTVSVEEEFRSFHFGGDEPFVKALEGGERLSKERVRPRRGFLRVHGNLAVEIQHERNIPRWEQTFWLASTEFREKASGSRYSSSRKARERLLSNGAQNGARGSEAANDEGIAAKRRPAGDRRGFMRVSTRNWSGAAALAAALVAALGVLEMSTAGGGPARLRTVFLGDDGGISTDDERQGEQLVEDGGS</sequence>
<evidence type="ECO:0000313" key="3">
    <source>
        <dbReference type="Proteomes" id="UP001362999"/>
    </source>
</evidence>
<dbReference type="Proteomes" id="UP001362999">
    <property type="component" value="Unassembled WGS sequence"/>
</dbReference>
<dbReference type="AlphaFoldDB" id="A0AAW0B3B0"/>
<feature type="region of interest" description="Disordered" evidence="1">
    <location>
        <begin position="227"/>
        <end position="246"/>
    </location>
</feature>
<keyword evidence="3" id="KW-1185">Reference proteome</keyword>
<organism evidence="2 3">
    <name type="scientific">Favolaschia claudopus</name>
    <dbReference type="NCBI Taxonomy" id="2862362"/>
    <lineage>
        <taxon>Eukaryota</taxon>
        <taxon>Fungi</taxon>
        <taxon>Dikarya</taxon>
        <taxon>Basidiomycota</taxon>
        <taxon>Agaricomycotina</taxon>
        <taxon>Agaricomycetes</taxon>
        <taxon>Agaricomycetidae</taxon>
        <taxon>Agaricales</taxon>
        <taxon>Marasmiineae</taxon>
        <taxon>Mycenaceae</taxon>
        <taxon>Favolaschia</taxon>
    </lineage>
</organism>
<feature type="region of interest" description="Disordered" evidence="1">
    <location>
        <begin position="417"/>
        <end position="441"/>
    </location>
</feature>
<dbReference type="EMBL" id="JAWWNJ010000042">
    <property type="protein sequence ID" value="KAK7020095.1"/>
    <property type="molecule type" value="Genomic_DNA"/>
</dbReference>
<feature type="region of interest" description="Disordered" evidence="1">
    <location>
        <begin position="259"/>
        <end position="282"/>
    </location>
</feature>
<protein>
    <submittedName>
        <fullName evidence="2">Uncharacterized protein</fullName>
    </submittedName>
</protein>
<evidence type="ECO:0000313" key="2">
    <source>
        <dbReference type="EMBL" id="KAK7020095.1"/>
    </source>
</evidence>
<feature type="region of interest" description="Disordered" evidence="1">
    <location>
        <begin position="492"/>
        <end position="513"/>
    </location>
</feature>
<reference evidence="2 3" key="1">
    <citation type="journal article" date="2024" name="J Genomics">
        <title>Draft genome sequencing and assembly of Favolaschia claudopus CIRM-BRFM 2984 isolated from oak limbs.</title>
        <authorList>
            <person name="Navarro D."/>
            <person name="Drula E."/>
            <person name="Chaduli D."/>
            <person name="Cazenave R."/>
            <person name="Ahrendt S."/>
            <person name="Wang J."/>
            <person name="Lipzen A."/>
            <person name="Daum C."/>
            <person name="Barry K."/>
            <person name="Grigoriev I.V."/>
            <person name="Favel A."/>
            <person name="Rosso M.N."/>
            <person name="Martin F."/>
        </authorList>
    </citation>
    <scope>NUCLEOTIDE SEQUENCE [LARGE SCALE GENOMIC DNA]</scope>
    <source>
        <strain evidence="2 3">CIRM-BRFM 2984</strain>
    </source>
</reference>
<evidence type="ECO:0000256" key="1">
    <source>
        <dbReference type="SAM" id="MobiDB-lite"/>
    </source>
</evidence>
<name>A0AAW0B3B0_9AGAR</name>
<proteinExistence type="predicted"/>
<accession>A0AAW0B3B0</accession>
<comment type="caution">
    <text evidence="2">The sequence shown here is derived from an EMBL/GenBank/DDBJ whole genome shotgun (WGS) entry which is preliminary data.</text>
</comment>